<keyword evidence="2" id="KW-0378">Hydrolase</keyword>
<dbReference type="PANTHER" id="PTHR12103">
    <property type="entry name" value="5'-NUCLEOTIDASE DOMAIN-CONTAINING"/>
    <property type="match status" value="1"/>
</dbReference>
<name>A0A540LAZ7_MALBA</name>
<dbReference type="Proteomes" id="UP000315295">
    <property type="component" value="Unassembled WGS sequence"/>
</dbReference>
<protein>
    <recommendedName>
        <fullName evidence="6">5'-nucleotidase</fullName>
    </recommendedName>
</protein>
<keyword evidence="1" id="KW-0479">Metal-binding</keyword>
<dbReference type="InterPro" id="IPR008380">
    <property type="entry name" value="HAD-SF_hydro_IG_5-nucl"/>
</dbReference>
<evidence type="ECO:0000256" key="3">
    <source>
        <dbReference type="ARBA" id="ARBA00022842"/>
    </source>
</evidence>
<dbReference type="STRING" id="106549.A0A540LAZ7"/>
<keyword evidence="3" id="KW-0460">Magnesium</keyword>
<gene>
    <name evidence="4" type="ORF">C1H46_030818</name>
</gene>
<proteinExistence type="predicted"/>
<dbReference type="SUPFAM" id="SSF56784">
    <property type="entry name" value="HAD-like"/>
    <property type="match status" value="1"/>
</dbReference>
<organism evidence="4 5">
    <name type="scientific">Malus baccata</name>
    <name type="common">Siberian crab apple</name>
    <name type="synonym">Pyrus baccata</name>
    <dbReference type="NCBI Taxonomy" id="106549"/>
    <lineage>
        <taxon>Eukaryota</taxon>
        <taxon>Viridiplantae</taxon>
        <taxon>Streptophyta</taxon>
        <taxon>Embryophyta</taxon>
        <taxon>Tracheophyta</taxon>
        <taxon>Spermatophyta</taxon>
        <taxon>Magnoliopsida</taxon>
        <taxon>eudicotyledons</taxon>
        <taxon>Gunneridae</taxon>
        <taxon>Pentapetalae</taxon>
        <taxon>rosids</taxon>
        <taxon>fabids</taxon>
        <taxon>Rosales</taxon>
        <taxon>Rosaceae</taxon>
        <taxon>Amygdaloideae</taxon>
        <taxon>Maleae</taxon>
        <taxon>Malus</taxon>
    </lineage>
</organism>
<dbReference type="PANTHER" id="PTHR12103:SF15">
    <property type="entry name" value="CYTOSOLIC PURINE 5'-NUCLEOTIDASE"/>
    <property type="match status" value="1"/>
</dbReference>
<dbReference type="Pfam" id="PF05761">
    <property type="entry name" value="5_nucleotid"/>
    <property type="match status" value="1"/>
</dbReference>
<keyword evidence="5" id="KW-1185">Reference proteome</keyword>
<dbReference type="EMBL" id="VIEB01000671">
    <property type="protein sequence ID" value="TQD83651.1"/>
    <property type="molecule type" value="Genomic_DNA"/>
</dbReference>
<comment type="caution">
    <text evidence="4">The sequence shown here is derived from an EMBL/GenBank/DDBJ whole genome shotgun (WGS) entry which is preliminary data.</text>
</comment>
<evidence type="ECO:0000313" key="4">
    <source>
        <dbReference type="EMBL" id="TQD83651.1"/>
    </source>
</evidence>
<dbReference type="AlphaFoldDB" id="A0A540LAZ7"/>
<dbReference type="GO" id="GO:0008253">
    <property type="term" value="F:5'-nucleotidase activity"/>
    <property type="evidence" value="ECO:0007669"/>
    <property type="project" value="TreeGrafter"/>
</dbReference>
<accession>A0A540LAZ7</accession>
<evidence type="ECO:0000256" key="2">
    <source>
        <dbReference type="ARBA" id="ARBA00022801"/>
    </source>
</evidence>
<sequence length="64" mass="7680">MKNIVVEGFDMDYTLAQYKLETFESLTYNGTIRKLVYDLGYPREVCLFCHLFSHFKKKLMLLTY</sequence>
<evidence type="ECO:0008006" key="6">
    <source>
        <dbReference type="Google" id="ProtNLM"/>
    </source>
</evidence>
<reference evidence="4 5" key="1">
    <citation type="journal article" date="2019" name="G3 (Bethesda)">
        <title>Sequencing of a Wild Apple (Malus baccata) Genome Unravels the Differences Between Cultivated and Wild Apple Species Regarding Disease Resistance and Cold Tolerance.</title>
        <authorList>
            <person name="Chen X."/>
        </authorList>
    </citation>
    <scope>NUCLEOTIDE SEQUENCE [LARGE SCALE GENOMIC DNA]</scope>
    <source>
        <strain evidence="5">cv. Shandingzi</strain>
        <tissue evidence="4">Leaves</tissue>
    </source>
</reference>
<dbReference type="GO" id="GO:0046872">
    <property type="term" value="F:metal ion binding"/>
    <property type="evidence" value="ECO:0007669"/>
    <property type="project" value="UniProtKB-KW"/>
</dbReference>
<evidence type="ECO:0000256" key="1">
    <source>
        <dbReference type="ARBA" id="ARBA00022723"/>
    </source>
</evidence>
<dbReference type="InterPro" id="IPR036412">
    <property type="entry name" value="HAD-like_sf"/>
</dbReference>
<evidence type="ECO:0000313" key="5">
    <source>
        <dbReference type="Proteomes" id="UP000315295"/>
    </source>
</evidence>